<feature type="region of interest" description="Disordered" evidence="1">
    <location>
        <begin position="31"/>
        <end position="53"/>
    </location>
</feature>
<dbReference type="PANTHER" id="PTHR43667:SF2">
    <property type="entry name" value="FATTY ACID C-METHYL TRANSFERASE"/>
    <property type="match status" value="1"/>
</dbReference>
<comment type="caution">
    <text evidence="2">The sequence shown here is derived from an EMBL/GenBank/DDBJ whole genome shotgun (WGS) entry which is preliminary data.</text>
</comment>
<dbReference type="InterPro" id="IPR036188">
    <property type="entry name" value="FAD/NAD-bd_sf"/>
</dbReference>
<name>A0ABD3R881_9STRA</name>
<proteinExistence type="predicted"/>
<accession>A0ABD3R881</accession>
<protein>
    <recommendedName>
        <fullName evidence="4">Amine oxidase domain-containing protein</fullName>
    </recommendedName>
</protein>
<feature type="region of interest" description="Disordered" evidence="1">
    <location>
        <begin position="432"/>
        <end position="466"/>
    </location>
</feature>
<dbReference type="InterPro" id="IPR029063">
    <property type="entry name" value="SAM-dependent_MTases_sf"/>
</dbReference>
<dbReference type="AlphaFoldDB" id="A0ABD3R881"/>
<dbReference type="PANTHER" id="PTHR43667">
    <property type="entry name" value="CYCLOPROPANE-FATTY-ACYL-PHOSPHOLIPID SYNTHASE"/>
    <property type="match status" value="1"/>
</dbReference>
<organism evidence="2 3">
    <name type="scientific">Cyclostephanos tholiformis</name>
    <dbReference type="NCBI Taxonomy" id="382380"/>
    <lineage>
        <taxon>Eukaryota</taxon>
        <taxon>Sar</taxon>
        <taxon>Stramenopiles</taxon>
        <taxon>Ochrophyta</taxon>
        <taxon>Bacillariophyta</taxon>
        <taxon>Coscinodiscophyceae</taxon>
        <taxon>Thalassiosirophycidae</taxon>
        <taxon>Stephanodiscales</taxon>
        <taxon>Stephanodiscaceae</taxon>
        <taxon>Cyclostephanos</taxon>
    </lineage>
</organism>
<reference evidence="2 3" key="1">
    <citation type="submission" date="2024-10" db="EMBL/GenBank/DDBJ databases">
        <title>Updated reference genomes for cyclostephanoid diatoms.</title>
        <authorList>
            <person name="Roberts W.R."/>
            <person name="Alverson A.J."/>
        </authorList>
    </citation>
    <scope>NUCLEOTIDE SEQUENCE [LARGE SCALE GENOMIC DNA]</scope>
    <source>
        <strain evidence="2 3">AJA228-03</strain>
    </source>
</reference>
<gene>
    <name evidence="2" type="ORF">ACHAXA_005421</name>
</gene>
<dbReference type="InterPro" id="IPR050723">
    <property type="entry name" value="CFA/CMAS"/>
</dbReference>
<dbReference type="Gene3D" id="3.50.50.60">
    <property type="entry name" value="FAD/NAD(P)-binding domain"/>
    <property type="match status" value="1"/>
</dbReference>
<keyword evidence="3" id="KW-1185">Reference proteome</keyword>
<dbReference type="CDD" id="cd02440">
    <property type="entry name" value="AdoMet_MTases"/>
    <property type="match status" value="1"/>
</dbReference>
<sequence>MEVKTVGKTRIAIIGGGVSGLAAAWHLVQSSSTSTSSDGGDGGGGSSSSSSSPYDVILFESEGRLGGHAHTLRLNTRTRTCVEYANGASVHSTTTNIADADATVLVVEEEDGKRNDDGMVDVDVGFMVYNPVNYPNMTRWFDRLGVRGEDTDMSLSVSLDDGIREWSSRSLRGLLANPLQLFKSEFRSFLSDLTRFNVEAGDLLLLPRDDPRRMVTIGEYLTREGYTVAFATYYLLPMMAALWSSSHEDVLSFPATSLIEFMCNHRMLQLFDRPVYQTPAGRSIEYTGVMARILGDGARTRTPIVSLKKFRRASTGLVEYELFTTDGVSVGTFDHVIFACHSPQAARILESNNIDAAAAASAACDDDDDDTALVDRGLIDALRMIEYGDNVVYVHSDPRLMPTRKCAWGAWNCMGKSSLLASRIASRREGEAMEGSASGFGNRLTSSSSDDDVRGDVANVNGDGASLEGEDGRMRAVYVTYHLNRLQNLKTSTDVFVSLNPHVPPKSELVYRRQIMAHPQFNVRTHAGRSMVRDLYQGKSGLWFCGAYMCYGFHEDGCRSGFEVATSINGIPLPWANGMDDGDTAVTAAPTTTTMVLPPPDLARSNHERNDGPYRRLKRLLTYRLPVAICKALVTRFLKSAITRGRLILKLNDGSLLSFGDGSACGDDSRPVTARVYDDWFFVKVATEFDLGLARSYMAGQFLVEGLDDEEGYPWTLRSPGKERTKAETNGVIGDPVGLTRLFLLFVGNRDGGEIGLRSAKQHTYANALQNASGLAISKVGSFVNYLRFKIFMDNSERGGSLKNIHAHYDLSNDLFRTFLDKETLMYSSAIYDAVAAPPAISGRPSSGLMFKGSLEEAQWRKLDTLCDRAQIMPGQTLLDIGFGWGGLSLHAAKKYGCRVTGITLSVEQKALAEERVEKEGLGHLINFEVVDYRVFARRADNRGKFDRVISCEMIEAVGHEHLGEFFWAVEQVLAYDGVLVMEAITTPEARYETYLRSTDFINTVIFPGGIAPSLHALIDASYKWSTLTLEHIDNIGLHYAETLAEWRRRFNANEATVRKMGFDDVFLRGPCSVE</sequence>
<evidence type="ECO:0000313" key="3">
    <source>
        <dbReference type="Proteomes" id="UP001530377"/>
    </source>
</evidence>
<evidence type="ECO:0008006" key="4">
    <source>
        <dbReference type="Google" id="ProtNLM"/>
    </source>
</evidence>
<evidence type="ECO:0000313" key="2">
    <source>
        <dbReference type="EMBL" id="KAL3809214.1"/>
    </source>
</evidence>
<dbReference type="SUPFAM" id="SSF51905">
    <property type="entry name" value="FAD/NAD(P)-binding domain"/>
    <property type="match status" value="1"/>
</dbReference>
<dbReference type="Pfam" id="PF02353">
    <property type="entry name" value="CMAS"/>
    <property type="match status" value="1"/>
</dbReference>
<dbReference type="Proteomes" id="UP001530377">
    <property type="component" value="Unassembled WGS sequence"/>
</dbReference>
<dbReference type="EMBL" id="JALLPB020000428">
    <property type="protein sequence ID" value="KAL3809214.1"/>
    <property type="molecule type" value="Genomic_DNA"/>
</dbReference>
<dbReference type="Gene3D" id="3.40.50.150">
    <property type="entry name" value="Vaccinia Virus protein VP39"/>
    <property type="match status" value="1"/>
</dbReference>
<dbReference type="SUPFAM" id="SSF53335">
    <property type="entry name" value="S-adenosyl-L-methionine-dependent methyltransferases"/>
    <property type="match status" value="1"/>
</dbReference>
<evidence type="ECO:0000256" key="1">
    <source>
        <dbReference type="SAM" id="MobiDB-lite"/>
    </source>
</evidence>